<feature type="binding site" evidence="3">
    <location>
        <position position="107"/>
    </location>
    <ligand>
        <name>Mg(2+)</name>
        <dbReference type="ChEBI" id="CHEBI:18420"/>
    </ligand>
</feature>
<comment type="caution">
    <text evidence="6">The sequence shown here is derived from an EMBL/GenBank/DDBJ whole genome shotgun (WGS) entry which is preliminary data.</text>
</comment>
<feature type="binding site" evidence="3">
    <location>
        <position position="106"/>
    </location>
    <ligand>
        <name>Mg(2+)</name>
        <dbReference type="ChEBI" id="CHEBI:18420"/>
    </ligand>
</feature>
<protein>
    <submittedName>
        <fullName evidence="6">4'-phosphopantetheinyl transferase</fullName>
    </submittedName>
</protein>
<feature type="binding site" evidence="2">
    <location>
        <position position="154"/>
    </location>
    <ligand>
        <name>CoA</name>
        <dbReference type="ChEBI" id="CHEBI:57287"/>
    </ligand>
</feature>
<evidence type="ECO:0000256" key="3">
    <source>
        <dbReference type="PIRSR" id="PIRSR603542-2"/>
    </source>
</evidence>
<dbReference type="InterPro" id="IPR041354">
    <property type="entry name" value="4PPT_N"/>
</dbReference>
<feature type="binding site" evidence="2">
    <location>
        <position position="39"/>
    </location>
    <ligand>
        <name>CoA</name>
        <dbReference type="ChEBI" id="CHEBI:57287"/>
    </ligand>
</feature>
<dbReference type="Pfam" id="PF17837">
    <property type="entry name" value="4PPT_N"/>
    <property type="match status" value="1"/>
</dbReference>
<dbReference type="GO" id="GO:0008897">
    <property type="term" value="F:holo-[acyl-carrier-protein] synthase activity"/>
    <property type="evidence" value="ECO:0007669"/>
    <property type="project" value="InterPro"/>
</dbReference>
<dbReference type="InterPro" id="IPR008278">
    <property type="entry name" value="4-PPantetheinyl_Trfase_dom"/>
</dbReference>
<evidence type="ECO:0000259" key="5">
    <source>
        <dbReference type="Pfam" id="PF17837"/>
    </source>
</evidence>
<sequence length="214" mass="22941">MIESILPPGTAAVDTFVDPPGAALYAEEEALVRKAVAKRRNEFTTARWCARQAMARLGRPPAPVLPGPRGEPLWPAGLVGSITHCAGYRAAVLAESSVVRTIGIDAEPDEPLTFGVLEAVALPAERKMLTGLAAGHPRVSWDRLLFSAKESVYKAWFPLTSRWLDFEDAELSIDPVGGTFRARLTLTAPGAPRCFDGRWLAAEGLILTSVAVPA</sequence>
<feature type="binding site" evidence="2">
    <location>
        <position position="150"/>
    </location>
    <ligand>
        <name>CoA</name>
        <dbReference type="ChEBI" id="CHEBI:57287"/>
    </ligand>
</feature>
<feature type="binding site" evidence="2">
    <location>
        <position position="164"/>
    </location>
    <ligand>
        <name>CoA</name>
        <dbReference type="ChEBI" id="CHEBI:57287"/>
    </ligand>
</feature>
<dbReference type="GO" id="GO:0009239">
    <property type="term" value="P:enterobactin biosynthetic process"/>
    <property type="evidence" value="ECO:0007669"/>
    <property type="project" value="InterPro"/>
</dbReference>
<evidence type="ECO:0000256" key="1">
    <source>
        <dbReference type="ARBA" id="ARBA00022679"/>
    </source>
</evidence>
<reference evidence="6" key="1">
    <citation type="submission" date="2021-01" db="EMBL/GenBank/DDBJ databases">
        <title>Whole genome shotgun sequence of Actinoplanes siamensis NBRC 109076.</title>
        <authorList>
            <person name="Komaki H."/>
            <person name="Tamura T."/>
        </authorList>
    </citation>
    <scope>NUCLEOTIDE SEQUENCE</scope>
    <source>
        <strain evidence="6">NBRC 109076</strain>
    </source>
</reference>
<dbReference type="EMBL" id="BOMW01000041">
    <property type="protein sequence ID" value="GIF06836.1"/>
    <property type="molecule type" value="Genomic_DNA"/>
</dbReference>
<keyword evidence="7" id="KW-1185">Reference proteome</keyword>
<feature type="binding site" evidence="2">
    <location>
        <begin position="83"/>
        <end position="84"/>
    </location>
    <ligand>
        <name>CoA</name>
        <dbReference type="ChEBI" id="CHEBI:57287"/>
    </ligand>
</feature>
<dbReference type="RefSeq" id="WP_203682267.1">
    <property type="nucleotide sequence ID" value="NZ_BOMW01000041.1"/>
</dbReference>
<dbReference type="PANTHER" id="PTHR38096:SF1">
    <property type="entry name" value="ENTEROBACTIN SYNTHASE COMPONENT D"/>
    <property type="match status" value="1"/>
</dbReference>
<organism evidence="6 7">
    <name type="scientific">Actinoplanes siamensis</name>
    <dbReference type="NCBI Taxonomy" id="1223317"/>
    <lineage>
        <taxon>Bacteria</taxon>
        <taxon>Bacillati</taxon>
        <taxon>Actinomycetota</taxon>
        <taxon>Actinomycetes</taxon>
        <taxon>Micromonosporales</taxon>
        <taxon>Micromonosporaceae</taxon>
        <taxon>Actinoplanes</taxon>
    </lineage>
</organism>
<evidence type="ECO:0000259" key="4">
    <source>
        <dbReference type="Pfam" id="PF01648"/>
    </source>
</evidence>
<dbReference type="Gene3D" id="3.90.470.20">
    <property type="entry name" value="4'-phosphopantetheinyl transferase domain"/>
    <property type="match status" value="1"/>
</dbReference>
<evidence type="ECO:0000256" key="2">
    <source>
        <dbReference type="PIRSR" id="PIRSR603542-1"/>
    </source>
</evidence>
<gene>
    <name evidence="6" type="ORF">Asi03nite_43740</name>
</gene>
<dbReference type="AlphaFoldDB" id="A0A919N9B2"/>
<dbReference type="SUPFAM" id="SSF56214">
    <property type="entry name" value="4'-phosphopantetheinyl transferase"/>
    <property type="match status" value="1"/>
</dbReference>
<evidence type="ECO:0000313" key="6">
    <source>
        <dbReference type="EMBL" id="GIF06836.1"/>
    </source>
</evidence>
<feature type="binding site" evidence="3">
    <location>
        <position position="105"/>
    </location>
    <ligand>
        <name>Mg(2+)</name>
        <dbReference type="ChEBI" id="CHEBI:18420"/>
    </ligand>
</feature>
<feature type="binding site" evidence="2">
    <location>
        <position position="105"/>
    </location>
    <ligand>
        <name>CoA</name>
        <dbReference type="ChEBI" id="CHEBI:57287"/>
    </ligand>
</feature>
<comment type="cofactor">
    <cofactor evidence="3">
        <name>Mg(2+)</name>
        <dbReference type="ChEBI" id="CHEBI:18420"/>
    </cofactor>
</comment>
<dbReference type="PRINTS" id="PR01399">
    <property type="entry name" value="ENTSNTHTASED"/>
</dbReference>
<evidence type="ECO:0000313" key="7">
    <source>
        <dbReference type="Proteomes" id="UP000629619"/>
    </source>
</evidence>
<keyword evidence="3" id="KW-0479">Metal-binding</keyword>
<keyword evidence="3" id="KW-0460">Magnesium</keyword>
<keyword evidence="1 6" id="KW-0808">Transferase</keyword>
<feature type="domain" description="4'-phosphopantetheinyl transferase" evidence="4">
    <location>
        <begin position="102"/>
        <end position="189"/>
    </location>
</feature>
<dbReference type="Proteomes" id="UP000629619">
    <property type="component" value="Unassembled WGS sequence"/>
</dbReference>
<dbReference type="PANTHER" id="PTHR38096">
    <property type="entry name" value="ENTEROBACTIN SYNTHASE COMPONENT D"/>
    <property type="match status" value="1"/>
</dbReference>
<feature type="domain" description="4'-phosphopantetheinyl transferase N-terminal" evidence="5">
    <location>
        <begin position="27"/>
        <end position="94"/>
    </location>
</feature>
<feature type="binding site" evidence="2">
    <location>
        <position position="47"/>
    </location>
    <ligand>
        <name>CoA</name>
        <dbReference type="ChEBI" id="CHEBI:57287"/>
    </ligand>
</feature>
<proteinExistence type="predicted"/>
<dbReference type="Pfam" id="PF01648">
    <property type="entry name" value="ACPS"/>
    <property type="match status" value="1"/>
</dbReference>
<dbReference type="InterPro" id="IPR037143">
    <property type="entry name" value="4-PPantetheinyl_Trfase_dom_sf"/>
</dbReference>
<name>A0A919N9B2_9ACTN</name>
<dbReference type="GO" id="GO:0005886">
    <property type="term" value="C:plasma membrane"/>
    <property type="evidence" value="ECO:0007669"/>
    <property type="project" value="TreeGrafter"/>
</dbReference>
<accession>A0A919N9B2</accession>
<dbReference type="GO" id="GO:0009366">
    <property type="term" value="C:enterobactin synthetase complex"/>
    <property type="evidence" value="ECO:0007669"/>
    <property type="project" value="InterPro"/>
</dbReference>
<dbReference type="GO" id="GO:0000287">
    <property type="term" value="F:magnesium ion binding"/>
    <property type="evidence" value="ECO:0007669"/>
    <property type="project" value="InterPro"/>
</dbReference>
<dbReference type="InterPro" id="IPR003542">
    <property type="entry name" value="Enbac_synth_compD-like"/>
</dbReference>